<dbReference type="KEGG" id="pbr:PB2503_01737"/>
<dbReference type="GO" id="GO:0006310">
    <property type="term" value="P:DNA recombination"/>
    <property type="evidence" value="ECO:0007669"/>
    <property type="project" value="InterPro"/>
</dbReference>
<dbReference type="GO" id="GO:0006281">
    <property type="term" value="P:DNA repair"/>
    <property type="evidence" value="ECO:0007669"/>
    <property type="project" value="TreeGrafter"/>
</dbReference>
<feature type="domain" description="Helicase C-terminal" evidence="14">
    <location>
        <begin position="228"/>
        <end position="370"/>
    </location>
</feature>
<dbReference type="PANTHER" id="PTHR13710">
    <property type="entry name" value="DNA HELICASE RECQ FAMILY MEMBER"/>
    <property type="match status" value="1"/>
</dbReference>
<accession>E0TBT3</accession>
<dbReference type="CDD" id="cd17920">
    <property type="entry name" value="DEXHc_RecQ"/>
    <property type="match status" value="1"/>
</dbReference>
<dbReference type="AlphaFoldDB" id="E0TBT3"/>
<dbReference type="NCBIfam" id="TIGR00614">
    <property type="entry name" value="recQ_fam"/>
    <property type="match status" value="1"/>
</dbReference>
<keyword evidence="5 15" id="KW-0347">Helicase</keyword>
<dbReference type="SUPFAM" id="SSF52540">
    <property type="entry name" value="P-loop containing nucleoside triphosphate hydrolases"/>
    <property type="match status" value="1"/>
</dbReference>
<dbReference type="EMBL" id="CP002156">
    <property type="protein sequence ID" value="ADM08426.1"/>
    <property type="molecule type" value="Genomic_DNA"/>
</dbReference>
<dbReference type="HOGENOM" id="CLU_001103_9_7_5"/>
<evidence type="ECO:0000256" key="11">
    <source>
        <dbReference type="ARBA" id="ARBA00044535"/>
    </source>
</evidence>
<reference evidence="16" key="1">
    <citation type="submission" date="2010-08" db="EMBL/GenBank/DDBJ databases">
        <title>Genome sequence of Parvularcula bermudensis HTCC2503.</title>
        <authorList>
            <person name="Kang D.-M."/>
            <person name="Oh H.-M."/>
            <person name="Cho J.-C."/>
        </authorList>
    </citation>
    <scope>NUCLEOTIDE SEQUENCE [LARGE SCALE GENOMIC DNA]</scope>
    <source>
        <strain evidence="16">ATCC BAA-594 / HTCC2503 / KCTC 12087</strain>
    </source>
</reference>
<dbReference type="InterPro" id="IPR032284">
    <property type="entry name" value="RecQ_Zn-bd"/>
</dbReference>
<dbReference type="SMART" id="SM00487">
    <property type="entry name" value="DEXDc"/>
    <property type="match status" value="1"/>
</dbReference>
<evidence type="ECO:0000256" key="9">
    <source>
        <dbReference type="ARBA" id="ARBA00034617"/>
    </source>
</evidence>
<evidence type="ECO:0000256" key="6">
    <source>
        <dbReference type="ARBA" id="ARBA00022840"/>
    </source>
</evidence>
<dbReference type="InterPro" id="IPR004589">
    <property type="entry name" value="DNA_helicase_ATP-dep_RecQ"/>
</dbReference>
<dbReference type="GO" id="GO:0016787">
    <property type="term" value="F:hydrolase activity"/>
    <property type="evidence" value="ECO:0007669"/>
    <property type="project" value="UniProtKB-KW"/>
</dbReference>
<sequence>MAQPAVQYAPPHADSLEEGLAAFGVAAFRPGQRRVIGHLMRGEDVLALMPTGAGKSLCYQLPAYLLSGVAIVVSPLIALMENQVQSLHARGIRAGMIHSGRDRAQNIADWTAAREGQLDLLYMSPERLMTGRMLSALRSLPVTLIAVDEAHCISQWGHQFRADYRQLGQLRTVFPKIPIAAFTATADRDTEADIKAALFGGEVARVRLSLDRPNLFLGVHDKTPRDGKLHSLLAWHRGESGIVYCRTRRGTEAVARQIEASGRRAFAYHAGLPETERLEILNAFTERRGLVIAATVAFGMGIDKPDIRFVIHRDLPSSLEAYYQEIGRAGRDGAPAKAHLLYGRGDVIARRRLIENSEADSLVKQAETRRLGTMVDFAETVGCHRMALLAHFGERSPAPCGRCTGCREGR</sequence>
<dbReference type="GO" id="GO:0030894">
    <property type="term" value="C:replisome"/>
    <property type="evidence" value="ECO:0007669"/>
    <property type="project" value="TreeGrafter"/>
</dbReference>
<evidence type="ECO:0000259" key="13">
    <source>
        <dbReference type="PROSITE" id="PS51192"/>
    </source>
</evidence>
<gene>
    <name evidence="15" type="ordered locus">PB2503_01737</name>
</gene>
<evidence type="ECO:0000313" key="15">
    <source>
        <dbReference type="EMBL" id="ADM08426.1"/>
    </source>
</evidence>
<dbReference type="GO" id="GO:0005737">
    <property type="term" value="C:cytoplasm"/>
    <property type="evidence" value="ECO:0007669"/>
    <property type="project" value="TreeGrafter"/>
</dbReference>
<evidence type="ECO:0000256" key="12">
    <source>
        <dbReference type="ARBA" id="ARBA00044550"/>
    </source>
</evidence>
<dbReference type="Gene3D" id="3.40.50.300">
    <property type="entry name" value="P-loop containing nucleotide triphosphate hydrolases"/>
    <property type="match status" value="2"/>
</dbReference>
<dbReference type="STRING" id="314260.PB2503_01737"/>
<dbReference type="InterPro" id="IPR014001">
    <property type="entry name" value="Helicase_ATP-bd"/>
</dbReference>
<protein>
    <recommendedName>
        <fullName evidence="11">ATP-dependent DNA helicase RecQ</fullName>
        <ecNumber evidence="10">5.6.2.4</ecNumber>
    </recommendedName>
    <alternativeName>
        <fullName evidence="12">DNA 3'-5' helicase RecQ</fullName>
    </alternativeName>
</protein>
<evidence type="ECO:0000259" key="14">
    <source>
        <dbReference type="PROSITE" id="PS51194"/>
    </source>
</evidence>
<keyword evidence="8" id="KW-0413">Isomerase</keyword>
<evidence type="ECO:0000256" key="3">
    <source>
        <dbReference type="ARBA" id="ARBA00022741"/>
    </source>
</evidence>
<keyword evidence="3" id="KW-0547">Nucleotide-binding</keyword>
<keyword evidence="4" id="KW-0378">Hydrolase</keyword>
<keyword evidence="2" id="KW-0479">Metal-binding</keyword>
<feature type="domain" description="Helicase ATP-binding" evidence="13">
    <location>
        <begin position="36"/>
        <end position="204"/>
    </location>
</feature>
<comment type="catalytic activity">
    <reaction evidence="9">
        <text>Couples ATP hydrolysis with the unwinding of duplex DNA by translocating in the 3'-5' direction.</text>
        <dbReference type="EC" id="5.6.2.4"/>
    </reaction>
</comment>
<dbReference type="SMART" id="SM00490">
    <property type="entry name" value="HELICc"/>
    <property type="match status" value="1"/>
</dbReference>
<evidence type="ECO:0000313" key="16">
    <source>
        <dbReference type="Proteomes" id="UP000001302"/>
    </source>
</evidence>
<dbReference type="PROSITE" id="PS51194">
    <property type="entry name" value="HELICASE_CTER"/>
    <property type="match status" value="1"/>
</dbReference>
<reference evidence="15 16" key="2">
    <citation type="journal article" date="2011" name="J. Bacteriol.">
        <title>Complete genome sequence of strain HTCC2503T of Parvularcula bermudensis, the type species of the order "Parvularculales" in the class Alphaproteobacteria.</title>
        <authorList>
            <person name="Oh H.M."/>
            <person name="Kang I."/>
            <person name="Vergin K.L."/>
            <person name="Kang D."/>
            <person name="Rhee K.H."/>
            <person name="Giovannoni S.J."/>
            <person name="Cho J.C."/>
        </authorList>
    </citation>
    <scope>NUCLEOTIDE SEQUENCE [LARGE SCALE GENOMIC DNA]</scope>
    <source>
        <strain evidence="16">ATCC BAA-594 / HTCC2503 / KCTC 12087</strain>
    </source>
</reference>
<dbReference type="Pfam" id="PF00270">
    <property type="entry name" value="DEAD"/>
    <property type="match status" value="1"/>
</dbReference>
<dbReference type="Proteomes" id="UP000001302">
    <property type="component" value="Chromosome"/>
</dbReference>
<dbReference type="GO" id="GO:0046872">
    <property type="term" value="F:metal ion binding"/>
    <property type="evidence" value="ECO:0007669"/>
    <property type="project" value="UniProtKB-KW"/>
</dbReference>
<dbReference type="GO" id="GO:0005524">
    <property type="term" value="F:ATP binding"/>
    <property type="evidence" value="ECO:0007669"/>
    <property type="project" value="UniProtKB-KW"/>
</dbReference>
<evidence type="ECO:0000256" key="10">
    <source>
        <dbReference type="ARBA" id="ARBA00034808"/>
    </source>
</evidence>
<keyword evidence="6" id="KW-0067">ATP-binding</keyword>
<dbReference type="Pfam" id="PF00271">
    <property type="entry name" value="Helicase_C"/>
    <property type="match status" value="1"/>
</dbReference>
<keyword evidence="16" id="KW-1185">Reference proteome</keyword>
<dbReference type="InterPro" id="IPR027417">
    <property type="entry name" value="P-loop_NTPase"/>
</dbReference>
<dbReference type="EC" id="5.6.2.4" evidence="10"/>
<dbReference type="GO" id="GO:0009378">
    <property type="term" value="F:four-way junction helicase activity"/>
    <property type="evidence" value="ECO:0007669"/>
    <property type="project" value="TreeGrafter"/>
</dbReference>
<name>E0TBT3_PARBH</name>
<dbReference type="InterPro" id="IPR011545">
    <property type="entry name" value="DEAD/DEAH_box_helicase_dom"/>
</dbReference>
<organism evidence="15 16">
    <name type="scientific">Parvularcula bermudensis (strain ATCC BAA-594 / HTCC2503 / KCTC 12087)</name>
    <dbReference type="NCBI Taxonomy" id="314260"/>
    <lineage>
        <taxon>Bacteria</taxon>
        <taxon>Pseudomonadati</taxon>
        <taxon>Pseudomonadota</taxon>
        <taxon>Alphaproteobacteria</taxon>
        <taxon>Parvularculales</taxon>
        <taxon>Parvularculaceae</taxon>
        <taxon>Parvularcula</taxon>
    </lineage>
</organism>
<dbReference type="PANTHER" id="PTHR13710:SF105">
    <property type="entry name" value="ATP-DEPENDENT DNA HELICASE Q1"/>
    <property type="match status" value="1"/>
</dbReference>
<dbReference type="GO" id="GO:0043138">
    <property type="term" value="F:3'-5' DNA helicase activity"/>
    <property type="evidence" value="ECO:0007669"/>
    <property type="project" value="UniProtKB-EC"/>
</dbReference>
<evidence type="ECO:0000256" key="2">
    <source>
        <dbReference type="ARBA" id="ARBA00022723"/>
    </source>
</evidence>
<dbReference type="GO" id="GO:0003677">
    <property type="term" value="F:DNA binding"/>
    <property type="evidence" value="ECO:0007669"/>
    <property type="project" value="UniProtKB-KW"/>
</dbReference>
<comment type="similarity">
    <text evidence="1">Belongs to the helicase family. RecQ subfamily.</text>
</comment>
<dbReference type="PROSITE" id="PS51192">
    <property type="entry name" value="HELICASE_ATP_BIND_1"/>
    <property type="match status" value="1"/>
</dbReference>
<evidence type="ECO:0000256" key="7">
    <source>
        <dbReference type="ARBA" id="ARBA00023125"/>
    </source>
</evidence>
<evidence type="ECO:0000256" key="8">
    <source>
        <dbReference type="ARBA" id="ARBA00023235"/>
    </source>
</evidence>
<dbReference type="FunFam" id="3.40.50.300:FF:001389">
    <property type="entry name" value="ATP-dependent DNA helicase RecQ"/>
    <property type="match status" value="1"/>
</dbReference>
<dbReference type="Pfam" id="PF16124">
    <property type="entry name" value="RecQ_Zn_bind"/>
    <property type="match status" value="1"/>
</dbReference>
<proteinExistence type="inferred from homology"/>
<dbReference type="OrthoDB" id="9760034at2"/>
<evidence type="ECO:0000256" key="1">
    <source>
        <dbReference type="ARBA" id="ARBA00005446"/>
    </source>
</evidence>
<dbReference type="GO" id="GO:0043590">
    <property type="term" value="C:bacterial nucleoid"/>
    <property type="evidence" value="ECO:0007669"/>
    <property type="project" value="TreeGrafter"/>
</dbReference>
<keyword evidence="7" id="KW-0238">DNA-binding</keyword>
<evidence type="ECO:0000256" key="4">
    <source>
        <dbReference type="ARBA" id="ARBA00022801"/>
    </source>
</evidence>
<dbReference type="RefSeq" id="WP_013299400.1">
    <property type="nucleotide sequence ID" value="NC_014414.1"/>
</dbReference>
<evidence type="ECO:0000256" key="5">
    <source>
        <dbReference type="ARBA" id="ARBA00022806"/>
    </source>
</evidence>
<dbReference type="InterPro" id="IPR001650">
    <property type="entry name" value="Helicase_C-like"/>
</dbReference>
<dbReference type="eggNOG" id="COG0514">
    <property type="taxonomic scope" value="Bacteria"/>
</dbReference>